<keyword evidence="2" id="KW-1185">Reference proteome</keyword>
<accession>A5H1L8</accession>
<organism evidence="1 2">
    <name type="scientific">Xanthomonas phage Xop411</name>
    <dbReference type="NCBI Taxonomy" id="2913975"/>
    <lineage>
        <taxon>Viruses</taxon>
        <taxon>Duplodnaviria</taxon>
        <taxon>Heunggongvirae</taxon>
        <taxon>Uroviricota</taxon>
        <taxon>Caudoviricetes</taxon>
        <taxon>Xipdecavirus</taxon>
        <taxon>Xipdecavirus Xop411</taxon>
    </lineage>
</organism>
<dbReference type="Pfam" id="PF08813">
    <property type="entry name" value="Phage_tail_3"/>
    <property type="match status" value="1"/>
</dbReference>
<dbReference type="KEGG" id="vg:5247110"/>
<dbReference type="OrthoDB" id="10435at10239"/>
<protein>
    <submittedName>
        <fullName evidence="1">p14</fullName>
    </submittedName>
</protein>
<dbReference type="InterPro" id="IPR014918">
    <property type="entry name" value="Phage_tail_3"/>
</dbReference>
<dbReference type="Proteomes" id="UP000001433">
    <property type="component" value="Segment"/>
</dbReference>
<dbReference type="EMBL" id="DQ777876">
    <property type="protein sequence ID" value="ABK00162.1"/>
    <property type="molecule type" value="Genomic_DNA"/>
</dbReference>
<dbReference type="RefSeq" id="YP_001285684.1">
    <property type="nucleotide sequence ID" value="NC_009543.1"/>
</dbReference>
<dbReference type="GeneID" id="5247110"/>
<sequence>MAIIMPKGLTHAFAEILSTSSTVAAITAANPSVATGTTADVGDVVVLSAAGAPYLNNTATVVGAGSTLLGVDGRRLAGTSSGVVRLTDVGAFTNFAQTIGVSQSGNEQAFAQVNFLEDASGRQLSVPTTISPLVITLRFAYDPDASYFDAAKSVSDRNALVVLRRSLPNNDAFYNVAYMTFNDSVSVAENAPMEISAVFSCVGPTTLVRG</sequence>
<reference evidence="1 2" key="1">
    <citation type="journal article" date="2007" name="BMC Genomics">
        <title>Comparison of genomes of three Xanthomonas oryzae bacteriophages.</title>
        <authorList>
            <person name="Lee C.N."/>
            <person name="Hu R.M."/>
            <person name="Chow T.Y."/>
            <person name="Lin J.W."/>
            <person name="Chen H.Y."/>
            <person name="Tseng Y.H."/>
            <person name="Weng S.F."/>
        </authorList>
    </citation>
    <scope>NUCLEOTIDE SEQUENCE</scope>
</reference>
<evidence type="ECO:0000313" key="2">
    <source>
        <dbReference type="Proteomes" id="UP000001433"/>
    </source>
</evidence>
<name>A5H1L8_9CAUD</name>
<evidence type="ECO:0000313" key="1">
    <source>
        <dbReference type="EMBL" id="ABK00162.1"/>
    </source>
</evidence>
<proteinExistence type="predicted"/>